<name>A0A158G1R6_9BURK</name>
<protein>
    <submittedName>
        <fullName evidence="1">Uncharacterized protein</fullName>
    </submittedName>
</protein>
<evidence type="ECO:0000313" key="1">
    <source>
        <dbReference type="EMBL" id="SAL26015.1"/>
    </source>
</evidence>
<reference evidence="1" key="1">
    <citation type="submission" date="2016-01" db="EMBL/GenBank/DDBJ databases">
        <authorList>
            <person name="Peeters Charlotte."/>
        </authorList>
    </citation>
    <scope>NUCLEOTIDE SEQUENCE</scope>
    <source>
        <strain evidence="1">LMG 22936</strain>
    </source>
</reference>
<dbReference type="RefSeq" id="WP_087629647.1">
    <property type="nucleotide sequence ID" value="NZ_FCNZ02000004.1"/>
</dbReference>
<gene>
    <name evidence="1" type="ORF">AWB66_01504</name>
</gene>
<organism evidence="1 2">
    <name type="scientific">Caballeronia telluris</name>
    <dbReference type="NCBI Taxonomy" id="326475"/>
    <lineage>
        <taxon>Bacteria</taxon>
        <taxon>Pseudomonadati</taxon>
        <taxon>Pseudomonadota</taxon>
        <taxon>Betaproteobacteria</taxon>
        <taxon>Burkholderiales</taxon>
        <taxon>Burkholderiaceae</taxon>
        <taxon>Caballeronia</taxon>
    </lineage>
</organism>
<dbReference type="STRING" id="326475.AWB66_01504"/>
<dbReference type="Proteomes" id="UP000054717">
    <property type="component" value="Unassembled WGS sequence"/>
</dbReference>
<dbReference type="AlphaFoldDB" id="A0A158G1R6"/>
<comment type="caution">
    <text evidence="1">The sequence shown here is derived from an EMBL/GenBank/DDBJ whole genome shotgun (WGS) entry which is preliminary data.</text>
</comment>
<proteinExistence type="predicted"/>
<accession>A0A158G1R6</accession>
<keyword evidence="2" id="KW-1185">Reference proteome</keyword>
<sequence length="61" mass="6868">MDATNLDSKREAHISELCHRMTVCEERAARVWICDQLMREIKALSDARLVRLNDALAAVGA</sequence>
<evidence type="ECO:0000313" key="2">
    <source>
        <dbReference type="Proteomes" id="UP000054717"/>
    </source>
</evidence>
<dbReference type="EMBL" id="FCNZ02000004">
    <property type="protein sequence ID" value="SAL26015.1"/>
    <property type="molecule type" value="Genomic_DNA"/>
</dbReference>